<protein>
    <submittedName>
        <fullName evidence="1">Uncharacterized protein</fullName>
    </submittedName>
</protein>
<dbReference type="AlphaFoldDB" id="A0AAD5Q8G3"/>
<accession>A0AAD5Q8G3</accession>
<reference evidence="1" key="1">
    <citation type="submission" date="2021-12" db="EMBL/GenBank/DDBJ databases">
        <title>Prjna785345.</title>
        <authorList>
            <person name="Rujirawat T."/>
            <person name="Krajaejun T."/>
        </authorList>
    </citation>
    <scope>NUCLEOTIDE SEQUENCE</scope>
    <source>
        <strain evidence="1">Pi057C3</strain>
    </source>
</reference>
<evidence type="ECO:0000313" key="2">
    <source>
        <dbReference type="Proteomes" id="UP001209570"/>
    </source>
</evidence>
<dbReference type="EMBL" id="JAKCXM010000291">
    <property type="protein sequence ID" value="KAJ0396527.1"/>
    <property type="molecule type" value="Genomic_DNA"/>
</dbReference>
<sequence length="418" mass="48392">MRAQRAIEEALVRQAWDVECSDIDSASGAGKVLFAYLLTVATQTPAKEATPAEDMSDETAVLERLTQEARDKRVYADEAWGFIDAATIVSRVDDCAIALQARPKREFLDPLNWDIAPHSAIVATVKAVLLLFDVPYPSYATDDEVWRTHWALWIIKNIDAHTSGWEWVATNEPMGLFTQPYVLSPRHLRRVNDLVDSTRALPDSHRCWHRMTAYRCLRDWVAACVSYVHLKAHHLDGFPSHDDIVRLMAPPRRTPQSNVWFRLETREGVEYFYNRLLQQLAIDRPADFDGDAVTSIPNVIRQLVNEALENDHATRLELERRGHQRIRERLLDEEQWVQCIDVHTQQEYYYSVRHFRISEVPPANGVFIRHTESVAYRAVLRLQTAYRRRRLQQRLQVKKVKRASLPVFSTLGNAKRFS</sequence>
<keyword evidence="2" id="KW-1185">Reference proteome</keyword>
<comment type="caution">
    <text evidence="1">The sequence shown here is derived from an EMBL/GenBank/DDBJ whole genome shotgun (WGS) entry which is preliminary data.</text>
</comment>
<dbReference type="Proteomes" id="UP001209570">
    <property type="component" value="Unassembled WGS sequence"/>
</dbReference>
<name>A0AAD5Q8G3_PYTIN</name>
<organism evidence="1 2">
    <name type="scientific">Pythium insidiosum</name>
    <name type="common">Pythiosis disease agent</name>
    <dbReference type="NCBI Taxonomy" id="114742"/>
    <lineage>
        <taxon>Eukaryota</taxon>
        <taxon>Sar</taxon>
        <taxon>Stramenopiles</taxon>
        <taxon>Oomycota</taxon>
        <taxon>Peronosporomycetes</taxon>
        <taxon>Pythiales</taxon>
        <taxon>Pythiaceae</taxon>
        <taxon>Pythium</taxon>
    </lineage>
</organism>
<proteinExistence type="predicted"/>
<evidence type="ECO:0000313" key="1">
    <source>
        <dbReference type="EMBL" id="KAJ0396527.1"/>
    </source>
</evidence>
<gene>
    <name evidence="1" type="ORF">P43SY_003738</name>
</gene>